<evidence type="ECO:0000313" key="1">
    <source>
        <dbReference type="EMBL" id="JAD42259.1"/>
    </source>
</evidence>
<protein>
    <submittedName>
        <fullName evidence="1">Uncharacterized protein</fullName>
    </submittedName>
</protein>
<name>A0A0A8ZS53_ARUDO</name>
<reference evidence="1" key="1">
    <citation type="submission" date="2014-09" db="EMBL/GenBank/DDBJ databases">
        <authorList>
            <person name="Magalhaes I.L.F."/>
            <person name="Oliveira U."/>
            <person name="Santos F.R."/>
            <person name="Vidigal T.H.D.A."/>
            <person name="Brescovit A.D."/>
            <person name="Santos A.J."/>
        </authorList>
    </citation>
    <scope>NUCLEOTIDE SEQUENCE</scope>
    <source>
        <tissue evidence="1">Shoot tissue taken approximately 20 cm above the soil surface</tissue>
    </source>
</reference>
<proteinExistence type="predicted"/>
<sequence>MDLRRHTDLSKLPVYTQVALLGN</sequence>
<dbReference type="AlphaFoldDB" id="A0A0A8ZS53"/>
<reference evidence="1" key="2">
    <citation type="journal article" date="2015" name="Data Brief">
        <title>Shoot transcriptome of the giant reed, Arundo donax.</title>
        <authorList>
            <person name="Barrero R.A."/>
            <person name="Guerrero F.D."/>
            <person name="Moolhuijzen P."/>
            <person name="Goolsby J.A."/>
            <person name="Tidwell J."/>
            <person name="Bellgard S.E."/>
            <person name="Bellgard M.I."/>
        </authorList>
    </citation>
    <scope>NUCLEOTIDE SEQUENCE</scope>
    <source>
        <tissue evidence="1">Shoot tissue taken approximately 20 cm above the soil surface</tissue>
    </source>
</reference>
<dbReference type="EMBL" id="GBRH01255636">
    <property type="protein sequence ID" value="JAD42259.1"/>
    <property type="molecule type" value="Transcribed_RNA"/>
</dbReference>
<accession>A0A0A8ZS53</accession>
<organism evidence="1">
    <name type="scientific">Arundo donax</name>
    <name type="common">Giant reed</name>
    <name type="synonym">Donax arundinaceus</name>
    <dbReference type="NCBI Taxonomy" id="35708"/>
    <lineage>
        <taxon>Eukaryota</taxon>
        <taxon>Viridiplantae</taxon>
        <taxon>Streptophyta</taxon>
        <taxon>Embryophyta</taxon>
        <taxon>Tracheophyta</taxon>
        <taxon>Spermatophyta</taxon>
        <taxon>Magnoliopsida</taxon>
        <taxon>Liliopsida</taxon>
        <taxon>Poales</taxon>
        <taxon>Poaceae</taxon>
        <taxon>PACMAD clade</taxon>
        <taxon>Arundinoideae</taxon>
        <taxon>Arundineae</taxon>
        <taxon>Arundo</taxon>
    </lineage>
</organism>